<reference evidence="1 2" key="1">
    <citation type="submission" date="2013-09" db="EMBL/GenBank/DDBJ databases">
        <authorList>
            <person name="Zeng Z."/>
            <person name="Chen C."/>
        </authorList>
    </citation>
    <scope>NUCLEOTIDE SEQUENCE [LARGE SCALE GENOMIC DNA]</scope>
    <source>
        <strain evidence="1 2">WB 3.3-2</strain>
    </source>
</reference>
<comment type="caution">
    <text evidence="1">The sequence shown here is derived from an EMBL/GenBank/DDBJ whole genome shotgun (WGS) entry which is preliminary data.</text>
</comment>
<protein>
    <submittedName>
        <fullName evidence="1">Uncharacterized protein</fullName>
    </submittedName>
</protein>
<sequence>MNVLMLILAVFATTNVLSQQPNTTRWVINKHKDSDTTTVKVNSTYFLLGTLNDYAGRNWGLKENLFDRYYPYEKPLMGFVDSFVKKDFKINLVEKDGCYFSNELYKKMNSFYKGNRIVDTLLFDNSQNKLSFLLGAYYRYGSKIGNGIYKIQLANSPKHNECYAILKQLNCKNIYFKRLDNIPTIYILYFEATGPILKYFDAIEPQKDKLFESFVESFRKSISVADFKELYKENQKDEHRMIISLFKSHK</sequence>
<name>A0A0A2M4Q8_9FLAO</name>
<proteinExistence type="predicted"/>
<gene>
    <name evidence="1" type="ORF">Q765_06135</name>
</gene>
<dbReference type="STRING" id="1121895.GCA_000378485_02161"/>
<evidence type="ECO:0000313" key="2">
    <source>
        <dbReference type="Proteomes" id="UP000030152"/>
    </source>
</evidence>
<organism evidence="1 2">
    <name type="scientific">Flavobacterium rivuli WB 3.3-2 = DSM 21788</name>
    <dbReference type="NCBI Taxonomy" id="1121895"/>
    <lineage>
        <taxon>Bacteria</taxon>
        <taxon>Pseudomonadati</taxon>
        <taxon>Bacteroidota</taxon>
        <taxon>Flavobacteriia</taxon>
        <taxon>Flavobacteriales</taxon>
        <taxon>Flavobacteriaceae</taxon>
        <taxon>Flavobacterium</taxon>
    </lineage>
</organism>
<dbReference type="Proteomes" id="UP000030152">
    <property type="component" value="Unassembled WGS sequence"/>
</dbReference>
<dbReference type="EMBL" id="JRLX01000005">
    <property type="protein sequence ID" value="KGO87244.1"/>
    <property type="molecule type" value="Genomic_DNA"/>
</dbReference>
<accession>A0A0A2M4Q8</accession>
<keyword evidence="2" id="KW-1185">Reference proteome</keyword>
<evidence type="ECO:0000313" key="1">
    <source>
        <dbReference type="EMBL" id="KGO87244.1"/>
    </source>
</evidence>
<dbReference type="AlphaFoldDB" id="A0A0A2M4Q8"/>
<dbReference type="eggNOG" id="ENOG5033JYK">
    <property type="taxonomic scope" value="Bacteria"/>
</dbReference>